<proteinExistence type="predicted"/>
<protein>
    <submittedName>
        <fullName evidence="1">Uncharacterized protein</fullName>
    </submittedName>
</protein>
<dbReference type="EMBL" id="HBUF01173778">
    <property type="protein sequence ID" value="CAG6653467.1"/>
    <property type="molecule type" value="Transcribed_RNA"/>
</dbReference>
<dbReference type="EMBL" id="HBUF01546272">
    <property type="protein sequence ID" value="CAG6757051.1"/>
    <property type="molecule type" value="Transcribed_RNA"/>
</dbReference>
<dbReference type="EMBL" id="HBUF01379892">
    <property type="protein sequence ID" value="CAG6729821.1"/>
    <property type="molecule type" value="Transcribed_RNA"/>
</dbReference>
<sequence length="147" mass="16342">MFSPIILSPSLSLTPTCHGTRTLCLWLVSRLSYKCVTRIRNLFETKPSFVNRPPRNICPVCYIQTPPPPSSPSTPPGLSPIWDHPVSTVTTWDYRTLPARSLRAHPICYPGMLLSGYSITVRMVLGTNHLHHQSPAGTLGNINLLKI</sequence>
<organism evidence="1">
    <name type="scientific">Cacopsylla melanoneura</name>
    <dbReference type="NCBI Taxonomy" id="428564"/>
    <lineage>
        <taxon>Eukaryota</taxon>
        <taxon>Metazoa</taxon>
        <taxon>Ecdysozoa</taxon>
        <taxon>Arthropoda</taxon>
        <taxon>Hexapoda</taxon>
        <taxon>Insecta</taxon>
        <taxon>Pterygota</taxon>
        <taxon>Neoptera</taxon>
        <taxon>Paraneoptera</taxon>
        <taxon>Hemiptera</taxon>
        <taxon>Sternorrhyncha</taxon>
        <taxon>Psylloidea</taxon>
        <taxon>Psyllidae</taxon>
        <taxon>Psyllinae</taxon>
        <taxon>Cacopsylla</taxon>
    </lineage>
</organism>
<name>A0A8D8YJ55_9HEMI</name>
<dbReference type="EMBL" id="HBUF01173777">
    <property type="protein sequence ID" value="CAG6653463.1"/>
    <property type="molecule type" value="Transcribed_RNA"/>
</dbReference>
<accession>A0A8D8YJ55</accession>
<dbReference type="EMBL" id="HBUF01379891">
    <property type="protein sequence ID" value="CAG6729818.1"/>
    <property type="molecule type" value="Transcribed_RNA"/>
</dbReference>
<evidence type="ECO:0000313" key="1">
    <source>
        <dbReference type="EMBL" id="CAG6729815.1"/>
    </source>
</evidence>
<reference evidence="1" key="1">
    <citation type="submission" date="2021-05" db="EMBL/GenBank/DDBJ databases">
        <authorList>
            <person name="Alioto T."/>
            <person name="Alioto T."/>
            <person name="Gomez Garrido J."/>
        </authorList>
    </citation>
    <scope>NUCLEOTIDE SEQUENCE</scope>
</reference>
<dbReference type="EMBL" id="HBUF01379890">
    <property type="protein sequence ID" value="CAG6729815.1"/>
    <property type="molecule type" value="Transcribed_RNA"/>
</dbReference>
<dbReference type="AlphaFoldDB" id="A0A8D8YJ55"/>